<dbReference type="SUPFAM" id="SSF51332">
    <property type="entry name" value="E2 regulatory, transactivation domain"/>
    <property type="match status" value="1"/>
</dbReference>
<evidence type="ECO:0000256" key="9">
    <source>
        <dbReference type="ARBA" id="ARBA00023125"/>
    </source>
</evidence>
<dbReference type="GO" id="GO:0042025">
    <property type="term" value="C:host cell nucleus"/>
    <property type="evidence" value="ECO:0007669"/>
    <property type="project" value="UniProtKB-SubCell"/>
</dbReference>
<dbReference type="GO" id="GO:0000166">
    <property type="term" value="F:nucleotide binding"/>
    <property type="evidence" value="ECO:0007669"/>
    <property type="project" value="UniProtKB-UniRule"/>
</dbReference>
<evidence type="ECO:0000256" key="6">
    <source>
        <dbReference type="ARBA" id="ARBA00022562"/>
    </source>
</evidence>
<comment type="subcellular location">
    <subcellularLocation>
        <location evidence="1 12">Host nucleus</location>
    </subcellularLocation>
</comment>
<keyword evidence="3 12" id="KW-0678">Repressor</keyword>
<evidence type="ECO:0000256" key="2">
    <source>
        <dbReference type="ARBA" id="ARBA00007794"/>
    </source>
</evidence>
<evidence type="ECO:0000256" key="13">
    <source>
        <dbReference type="SAM" id="MobiDB-lite"/>
    </source>
</evidence>
<dbReference type="HAMAP" id="MF_04001">
    <property type="entry name" value="PPV_E2"/>
    <property type="match status" value="1"/>
</dbReference>
<keyword evidence="4 12" id="KW-0244">Early protein</keyword>
<evidence type="ECO:0000259" key="15">
    <source>
        <dbReference type="Pfam" id="PF00511"/>
    </source>
</evidence>
<feature type="region of interest" description="DNA-binding domain" evidence="12">
    <location>
        <begin position="316"/>
        <end position="398"/>
    </location>
</feature>
<dbReference type="Gene3D" id="3.30.70.330">
    <property type="match status" value="1"/>
</dbReference>
<accession>A0A385PHV0</accession>
<dbReference type="Pfam" id="PF00508">
    <property type="entry name" value="PPV_E2_N"/>
    <property type="match status" value="1"/>
</dbReference>
<keyword evidence="12" id="KW-0832">Ubl conjugation</keyword>
<feature type="domain" description="Papillomavirus E2 C-terminal" evidence="15">
    <location>
        <begin position="318"/>
        <end position="394"/>
    </location>
</feature>
<keyword evidence="10 12" id="KW-0010">Activator</keyword>
<dbReference type="Pfam" id="PF00511">
    <property type="entry name" value="PPV_E2_C"/>
    <property type="match status" value="1"/>
</dbReference>
<keyword evidence="12" id="KW-1017">Isopeptide bond</keyword>
<comment type="PTM">
    <text evidence="12">Phosphorylated.</text>
</comment>
<evidence type="ECO:0000256" key="4">
    <source>
        <dbReference type="ARBA" id="ARBA00022518"/>
    </source>
</evidence>
<keyword evidence="5 12" id="KW-0597">Phosphoprotein</keyword>
<evidence type="ECO:0000256" key="8">
    <source>
        <dbReference type="ARBA" id="ARBA00023015"/>
    </source>
</evidence>
<keyword evidence="6 12" id="KW-1048">Host nucleus</keyword>
<dbReference type="EMBL" id="MH777176">
    <property type="protein sequence ID" value="AYA93520.1"/>
    <property type="molecule type" value="Genomic_DNA"/>
</dbReference>
<dbReference type="GO" id="GO:0006351">
    <property type="term" value="P:DNA-templated transcription"/>
    <property type="evidence" value="ECO:0007669"/>
    <property type="project" value="UniProtKB-UniRule"/>
</dbReference>
<comment type="caution">
    <text evidence="12">Lacks conserved residue(s) required for the propagation of feature annotation.</text>
</comment>
<evidence type="ECO:0000256" key="11">
    <source>
        <dbReference type="ARBA" id="ARBA00023163"/>
    </source>
</evidence>
<protein>
    <recommendedName>
        <fullName evidence="12">Regulatory protein E2</fullName>
    </recommendedName>
</protein>
<dbReference type="InterPro" id="IPR035975">
    <property type="entry name" value="E2/EBNA1_C_sf"/>
</dbReference>
<evidence type="ECO:0000256" key="10">
    <source>
        <dbReference type="ARBA" id="ARBA00023159"/>
    </source>
</evidence>
<dbReference type="GO" id="GO:0006260">
    <property type="term" value="P:DNA replication"/>
    <property type="evidence" value="ECO:0007669"/>
    <property type="project" value="UniProtKB-KW"/>
</dbReference>
<comment type="PTM">
    <text evidence="12">Sumoylation plays a regulatory role in E2 transcriptional activity.</text>
</comment>
<organism evidence="16">
    <name type="scientific">Human papillomavirus</name>
    <dbReference type="NCBI Taxonomy" id="10566"/>
    <lineage>
        <taxon>Viruses</taxon>
        <taxon>Monodnaviria</taxon>
        <taxon>Shotokuvirae</taxon>
        <taxon>Cossaviricota</taxon>
        <taxon>Papovaviricetes</taxon>
        <taxon>Zurhausenvirales</taxon>
        <taxon>Papillomaviridae</taxon>
    </lineage>
</organism>
<feature type="cross-link" description="Glycyl lysine isopeptide (Lys-Gly) (interchain with G-Cter in SUMO)" evidence="12">
    <location>
        <position position="323"/>
    </location>
</feature>
<evidence type="ECO:0000259" key="14">
    <source>
        <dbReference type="Pfam" id="PF00508"/>
    </source>
</evidence>
<reference evidence="16" key="1">
    <citation type="journal article" date="2018" name="Nat. Med.">
        <title>Expanded skin virome in DOCK8-deficient patients.</title>
        <authorList>
            <consortium name="NISC Comparative Sequencing Program"/>
            <person name="Tirosh O."/>
            <person name="Conlan S."/>
            <person name="Deming C."/>
            <person name="Lee-Lin S.Q."/>
            <person name="Huang X."/>
            <person name="Su H.C."/>
            <person name="Freeman A.F."/>
            <person name="Segre J.A."/>
            <person name="Kong H.H."/>
        </authorList>
    </citation>
    <scope>NUCLEOTIDE SEQUENCE</scope>
    <source>
        <strain evidence="16">HPV-mSK_028</strain>
    </source>
</reference>
<dbReference type="InterPro" id="IPR033668">
    <property type="entry name" value="Reg_prot_E2"/>
</dbReference>
<keyword evidence="7 12" id="KW-0235">DNA replication</keyword>
<evidence type="ECO:0000256" key="3">
    <source>
        <dbReference type="ARBA" id="ARBA00022491"/>
    </source>
</evidence>
<dbReference type="GO" id="GO:0003700">
    <property type="term" value="F:DNA-binding transcription factor activity"/>
    <property type="evidence" value="ECO:0007669"/>
    <property type="project" value="UniProtKB-UniRule"/>
</dbReference>
<keyword evidence="8 12" id="KW-0805">Transcription regulation</keyword>
<sequence>MNQADLTERYDALQDKLMNLYEENPNTIEAQIEIWQTIRQEKVLLYYGRREGYRNFGLQPLPNLAVSEYQAKEAIQQVLLLKSLQKTIYGREAWTVTDTSAELIHTAPRNTFKKGAYIVNVWFDHNPDNSFPYTQWDWLYIQDDADNWYKTQGLVDINGLYFEDSNGDKSYFLLFADEAQKYGTSGGWTVRYKHETISTSAPISTSQRSLSESLEGPVKGSVSSSGDTVPPSKAARRQEQEEGRPSSTTPTTSDLRRRRRRRQQRERTTTVSLRSERGGAQESDIGVPAGQVGRRHTLVPRTGLSGLERLKAEAGDPPIIIVKGLANGLKCWRNRCMKANVPCLQMSTVFRWANSNPSVGLNNRMLIAFRSISQRKLFLETVSFPKGATFALGQLNSL</sequence>
<evidence type="ECO:0000313" key="16">
    <source>
        <dbReference type="EMBL" id="AYA93520.1"/>
    </source>
</evidence>
<evidence type="ECO:0000256" key="5">
    <source>
        <dbReference type="ARBA" id="ARBA00022553"/>
    </source>
</evidence>
<comment type="function">
    <text evidence="12">Plays a role in the initiation of viral DNA replication. A dimer of E2 interacts with a dimer of E1 in order to improve specificity of E1 DNA binding activity. Once the complex recognizes and binds DNA at specific sites, the E2 dimer is removed from DNA. E2 also regulates viral transcription through binding to the E2RE response element (5'-ACCNNNNNNGGT-3') present in multiple copies in the regulatory regions of the viral genome. Activates or represses transcription depending on E2RE's position with regards to proximal promoter elements including the TATA-box. Repression occurs by sterically hindering the assembly of the transcription initiation complex.</text>
</comment>
<gene>
    <name evidence="12" type="primary">E2</name>
</gene>
<dbReference type="GO" id="GO:0003677">
    <property type="term" value="F:DNA binding"/>
    <property type="evidence" value="ECO:0007669"/>
    <property type="project" value="UniProtKB-UniRule"/>
</dbReference>
<name>A0A385PHV0_9PAPI</name>
<dbReference type="InterPro" id="IPR042503">
    <property type="entry name" value="Regulatory_protein_E2_N_1"/>
</dbReference>
<dbReference type="GO" id="GO:0039693">
    <property type="term" value="P:viral DNA genome replication"/>
    <property type="evidence" value="ECO:0007669"/>
    <property type="project" value="UniProtKB-UniRule"/>
</dbReference>
<dbReference type="InterPro" id="IPR012677">
    <property type="entry name" value="Nucleotide-bd_a/b_plait_sf"/>
</dbReference>
<evidence type="ECO:0000256" key="12">
    <source>
        <dbReference type="HAMAP-Rule" id="MF_04001"/>
    </source>
</evidence>
<dbReference type="Gene3D" id="2.170.200.10">
    <property type="entry name" value="Papillomavirus E2 early protein domain"/>
    <property type="match status" value="1"/>
</dbReference>
<dbReference type="InterPro" id="IPR036050">
    <property type="entry name" value="Regulatory_protein_E2_N"/>
</dbReference>
<feature type="region of interest" description="Disordered" evidence="13">
    <location>
        <begin position="200"/>
        <end position="287"/>
    </location>
</feature>
<dbReference type="Gene3D" id="1.10.287.30">
    <property type="entry name" value="E2 (early) protein, N terminal domain, subdomain 1"/>
    <property type="match status" value="1"/>
</dbReference>
<dbReference type="InterPro" id="IPR001866">
    <property type="entry name" value="PPV_E2_N"/>
</dbReference>
<keyword evidence="11 12" id="KW-0804">Transcription</keyword>
<keyword evidence="9 12" id="KW-0238">DNA-binding</keyword>
<dbReference type="GO" id="GO:0006275">
    <property type="term" value="P:regulation of DNA replication"/>
    <property type="evidence" value="ECO:0007669"/>
    <property type="project" value="UniProtKB-UniRule"/>
</dbReference>
<comment type="subunit">
    <text evidence="12">Binds DNA as homodimer. Interacts with protein E1; this interaction greatly increases E1 DNA-binding activity. Interacts with protein L1; this interaction enhances E2-dependent replication and transcription activation. Interacts with protein L2; this interaction inhibits E2 transcriptional activity but not DNA replication function E2. Interacts with protein E7; this interaction inhibits E7 oncogenic activity. Interacts with host TAF1; this interaction modulates E2-dependent transcriptional regulation. Interacts with host BRD4; this interaction mediates E2 transcriptional activation function. Additionally, the interaction with host BRD4 on mitotic chromosomes mediates tethering of the viral genome. Interacts with host TOPBP1; this interaction is required for optimal viral DNA replication.</text>
</comment>
<dbReference type="InterPro" id="IPR042504">
    <property type="entry name" value="Regulatory_protein_E2_N_2"/>
</dbReference>
<feature type="compositionally biased region" description="Polar residues" evidence="13">
    <location>
        <begin position="200"/>
        <end position="212"/>
    </location>
</feature>
<comment type="similarity">
    <text evidence="12">Belongs to the papillomaviridae E2 protein family.</text>
</comment>
<dbReference type="SUPFAM" id="SSF54957">
    <property type="entry name" value="Viral DNA-binding domain"/>
    <property type="match status" value="1"/>
</dbReference>
<dbReference type="InterPro" id="IPR000427">
    <property type="entry name" value="Papillomavirus_E2_C"/>
</dbReference>
<feature type="domain" description="Papillomavirus E2 N-terminal" evidence="14">
    <location>
        <begin position="5"/>
        <end position="200"/>
    </location>
</feature>
<evidence type="ECO:0000256" key="7">
    <source>
        <dbReference type="ARBA" id="ARBA00022705"/>
    </source>
</evidence>
<comment type="similarity">
    <text evidence="2">Belongs to the papillomaviridae E8^E2C protein family.</text>
</comment>
<proteinExistence type="inferred from homology"/>
<evidence type="ECO:0000256" key="1">
    <source>
        <dbReference type="ARBA" id="ARBA00004147"/>
    </source>
</evidence>